<evidence type="ECO:0000313" key="3">
    <source>
        <dbReference type="Proteomes" id="UP001295740"/>
    </source>
</evidence>
<keyword evidence="3" id="KW-1185">Reference proteome</keyword>
<proteinExistence type="predicted"/>
<dbReference type="AlphaFoldDB" id="A0AAI8VDF4"/>
<comment type="caution">
    <text evidence="2">The sequence shown here is derived from an EMBL/GenBank/DDBJ whole genome shotgun (WGS) entry which is preliminary data.</text>
</comment>
<protein>
    <submittedName>
        <fullName evidence="2">Uu.00g102460.m01.CDS01</fullName>
    </submittedName>
</protein>
<evidence type="ECO:0000313" key="2">
    <source>
        <dbReference type="EMBL" id="CAJ2502852.1"/>
    </source>
</evidence>
<feature type="signal peptide" evidence="1">
    <location>
        <begin position="1"/>
        <end position="21"/>
    </location>
</feature>
<accession>A0AAI8VDF4</accession>
<sequence>MLPLPILLLSCLALLPRAAEAVPNSDNAIDVTAYSFPPEIGVDGVIRVHKAEAISYLETVAGFNLTKL</sequence>
<dbReference type="EMBL" id="CAUWAG010000004">
    <property type="protein sequence ID" value="CAJ2502852.1"/>
    <property type="molecule type" value="Genomic_DNA"/>
</dbReference>
<organism evidence="2 3">
    <name type="scientific">Anthostomella pinea</name>
    <dbReference type="NCBI Taxonomy" id="933095"/>
    <lineage>
        <taxon>Eukaryota</taxon>
        <taxon>Fungi</taxon>
        <taxon>Dikarya</taxon>
        <taxon>Ascomycota</taxon>
        <taxon>Pezizomycotina</taxon>
        <taxon>Sordariomycetes</taxon>
        <taxon>Xylariomycetidae</taxon>
        <taxon>Xylariales</taxon>
        <taxon>Xylariaceae</taxon>
        <taxon>Anthostomella</taxon>
    </lineage>
</organism>
<evidence type="ECO:0000256" key="1">
    <source>
        <dbReference type="SAM" id="SignalP"/>
    </source>
</evidence>
<feature type="chain" id="PRO_5042505563" evidence="1">
    <location>
        <begin position="22"/>
        <end position="68"/>
    </location>
</feature>
<name>A0AAI8VDF4_9PEZI</name>
<reference evidence="2" key="1">
    <citation type="submission" date="2023-10" db="EMBL/GenBank/DDBJ databases">
        <authorList>
            <person name="Hackl T."/>
        </authorList>
    </citation>
    <scope>NUCLEOTIDE SEQUENCE</scope>
</reference>
<keyword evidence="1" id="KW-0732">Signal</keyword>
<gene>
    <name evidence="2" type="ORF">KHLLAP_LOCUS3320</name>
</gene>
<dbReference type="Proteomes" id="UP001295740">
    <property type="component" value="Unassembled WGS sequence"/>
</dbReference>